<keyword evidence="8 16" id="KW-0560">Oxidoreductase</keyword>
<evidence type="ECO:0000259" key="17">
    <source>
        <dbReference type="Pfam" id="PF02852"/>
    </source>
</evidence>
<organism evidence="19">
    <name type="scientific">Chlorobaculum tepidum</name>
    <dbReference type="NCBI Taxonomy" id="1097"/>
    <lineage>
        <taxon>Bacteria</taxon>
        <taxon>Pseudomonadati</taxon>
        <taxon>Chlorobiota</taxon>
        <taxon>Chlorobiia</taxon>
        <taxon>Chlorobiales</taxon>
        <taxon>Chlorobiaceae</taxon>
        <taxon>Chlorobaculum</taxon>
    </lineage>
</organism>
<dbReference type="PROSITE" id="PS00076">
    <property type="entry name" value="PYRIDINE_REDOX_1"/>
    <property type="match status" value="1"/>
</dbReference>
<protein>
    <recommendedName>
        <fullName evidence="4 16">Dihydrolipoyl dehydrogenase</fullName>
        <ecNumber evidence="3 16">1.8.1.4</ecNumber>
    </recommendedName>
</protein>
<dbReference type="PANTHER" id="PTHR22912">
    <property type="entry name" value="DISULFIDE OXIDOREDUCTASE"/>
    <property type="match status" value="1"/>
</dbReference>
<dbReference type="NCBIfam" id="TIGR01350">
    <property type="entry name" value="lipoamide_DH"/>
    <property type="match status" value="1"/>
</dbReference>
<feature type="domain" description="FAD/NAD(P)-binding" evidence="18">
    <location>
        <begin position="29"/>
        <end position="350"/>
    </location>
</feature>
<dbReference type="SUPFAM" id="SSF51905">
    <property type="entry name" value="FAD/NAD(P)-binding domain"/>
    <property type="match status" value="1"/>
</dbReference>
<evidence type="ECO:0000256" key="11">
    <source>
        <dbReference type="ARBA" id="ARBA00023284"/>
    </source>
</evidence>
<evidence type="ECO:0000313" key="19">
    <source>
        <dbReference type="EMBL" id="AAG12404.1"/>
    </source>
</evidence>
<dbReference type="Gene3D" id="3.50.50.60">
    <property type="entry name" value="FAD/NAD(P)-binding domain"/>
    <property type="match status" value="2"/>
</dbReference>
<dbReference type="AlphaFoldDB" id="Q93SW2"/>
<comment type="similarity">
    <text evidence="2 16">Belongs to the class-I pyridine nucleotide-disulfide oxidoreductase family.</text>
</comment>
<dbReference type="InterPro" id="IPR004099">
    <property type="entry name" value="Pyr_nucl-diS_OxRdtase_dimer"/>
</dbReference>
<evidence type="ECO:0000256" key="14">
    <source>
        <dbReference type="PIRSR" id="PIRSR000350-3"/>
    </source>
</evidence>
<dbReference type="SUPFAM" id="SSF55424">
    <property type="entry name" value="FAD/NAD-linked reductases, dimerisation (C-terminal) domain"/>
    <property type="match status" value="1"/>
</dbReference>
<evidence type="ECO:0000256" key="9">
    <source>
        <dbReference type="ARBA" id="ARBA00023027"/>
    </source>
</evidence>
<proteinExistence type="inferred from homology"/>
<evidence type="ECO:0000256" key="8">
    <source>
        <dbReference type="ARBA" id="ARBA00023002"/>
    </source>
</evidence>
<dbReference type="InterPro" id="IPR001100">
    <property type="entry name" value="Pyr_nuc-diS_OxRdtase"/>
</dbReference>
<dbReference type="InterPro" id="IPR016156">
    <property type="entry name" value="FAD/NAD-linked_Rdtase_dimer_sf"/>
</dbReference>
<feature type="binding site" evidence="14">
    <location>
        <position position="227"/>
    </location>
    <ligand>
        <name>NAD(+)</name>
        <dbReference type="ChEBI" id="CHEBI:57540"/>
    </ligand>
</feature>
<feature type="binding site" evidence="14">
    <location>
        <begin position="204"/>
        <end position="211"/>
    </location>
    <ligand>
        <name>NAD(+)</name>
        <dbReference type="ChEBI" id="CHEBI:57540"/>
    </ligand>
</feature>
<dbReference type="GO" id="GO:0050660">
    <property type="term" value="F:flavin adenine dinucleotide binding"/>
    <property type="evidence" value="ECO:0007669"/>
    <property type="project" value="InterPro"/>
</dbReference>
<dbReference type="Pfam" id="PF02852">
    <property type="entry name" value="Pyr_redox_dim"/>
    <property type="match status" value="1"/>
</dbReference>
<evidence type="ECO:0000256" key="5">
    <source>
        <dbReference type="ARBA" id="ARBA00022490"/>
    </source>
</evidence>
<reference evidence="19" key="1">
    <citation type="journal article" date="2000" name="Science">
        <title>Molecular evidence for the early evolution of photosynthesis.</title>
        <authorList>
            <person name="Xiong J."/>
            <person name="Fischer W.M."/>
            <person name="Inoue K."/>
            <person name="Nakahara M."/>
            <person name="Bauer C.E."/>
        </authorList>
    </citation>
    <scope>NUCLEOTIDE SEQUENCE</scope>
</reference>
<dbReference type="GO" id="GO:0006103">
    <property type="term" value="P:2-oxoglutarate metabolic process"/>
    <property type="evidence" value="ECO:0007669"/>
    <property type="project" value="TreeGrafter"/>
</dbReference>
<dbReference type="FunFam" id="3.30.390.30:FF:000001">
    <property type="entry name" value="Dihydrolipoyl dehydrogenase"/>
    <property type="match status" value="1"/>
</dbReference>
<dbReference type="InterPro" id="IPR036188">
    <property type="entry name" value="FAD/NAD-bd_sf"/>
</dbReference>
<evidence type="ECO:0000256" key="6">
    <source>
        <dbReference type="ARBA" id="ARBA00022630"/>
    </source>
</evidence>
<evidence type="ECO:0000256" key="12">
    <source>
        <dbReference type="ARBA" id="ARBA00049187"/>
    </source>
</evidence>
<dbReference type="InterPro" id="IPR006258">
    <property type="entry name" value="Lipoamide_DH"/>
</dbReference>
<comment type="cofactor">
    <cofactor evidence="14 16">
        <name>FAD</name>
        <dbReference type="ChEBI" id="CHEBI:57692"/>
    </cofactor>
    <text evidence="14 16">Binds 1 FAD per subunit.</text>
</comment>
<evidence type="ECO:0000256" key="1">
    <source>
        <dbReference type="ARBA" id="ARBA00004496"/>
    </source>
</evidence>
<feature type="binding site" evidence="14">
    <location>
        <begin position="167"/>
        <end position="169"/>
    </location>
    <ligand>
        <name>FAD</name>
        <dbReference type="ChEBI" id="CHEBI:57692"/>
    </ligand>
</feature>
<feature type="active site" description="Proton acceptor" evidence="13">
    <location>
        <position position="468"/>
    </location>
</feature>
<evidence type="ECO:0000256" key="4">
    <source>
        <dbReference type="ARBA" id="ARBA00016961"/>
    </source>
</evidence>
<name>Q93SW2_CHLTP</name>
<keyword evidence="5" id="KW-0963">Cytoplasm</keyword>
<evidence type="ECO:0000256" key="10">
    <source>
        <dbReference type="ARBA" id="ARBA00023157"/>
    </source>
</evidence>
<dbReference type="GO" id="GO:0004148">
    <property type="term" value="F:dihydrolipoyl dehydrogenase (NADH) activity"/>
    <property type="evidence" value="ECO:0007669"/>
    <property type="project" value="UniProtKB-EC"/>
</dbReference>
<dbReference type="InterPro" id="IPR050151">
    <property type="entry name" value="Class-I_Pyr_Nuc-Dis_Oxidored"/>
</dbReference>
<evidence type="ECO:0000256" key="16">
    <source>
        <dbReference type="RuleBase" id="RU003692"/>
    </source>
</evidence>
<feature type="domain" description="Pyridine nucleotide-disulphide oxidoreductase dimerisation" evidence="17">
    <location>
        <begin position="370"/>
        <end position="479"/>
    </location>
</feature>
<keyword evidence="9 14" id="KW-0520">NAD</keyword>
<dbReference type="Gene3D" id="3.30.390.30">
    <property type="match status" value="1"/>
</dbReference>
<keyword evidence="7 14" id="KW-0274">FAD</keyword>
<feature type="disulfide bond" description="Redox-active" evidence="15">
    <location>
        <begin position="66"/>
        <end position="71"/>
    </location>
</feature>
<dbReference type="PRINTS" id="PR00368">
    <property type="entry name" value="FADPNR"/>
</dbReference>
<dbReference type="GO" id="GO:0005737">
    <property type="term" value="C:cytoplasm"/>
    <property type="evidence" value="ECO:0007669"/>
    <property type="project" value="UniProtKB-SubCell"/>
</dbReference>
<dbReference type="PIRSF" id="PIRSF000350">
    <property type="entry name" value="Mercury_reductase_MerA"/>
    <property type="match status" value="1"/>
</dbReference>
<comment type="catalytic activity">
    <reaction evidence="12 16">
        <text>N(6)-[(R)-dihydrolipoyl]-L-lysyl-[protein] + NAD(+) = N(6)-[(R)-lipoyl]-L-lysyl-[protein] + NADH + H(+)</text>
        <dbReference type="Rhea" id="RHEA:15045"/>
        <dbReference type="Rhea" id="RHEA-COMP:10474"/>
        <dbReference type="Rhea" id="RHEA-COMP:10475"/>
        <dbReference type="ChEBI" id="CHEBI:15378"/>
        <dbReference type="ChEBI" id="CHEBI:57540"/>
        <dbReference type="ChEBI" id="CHEBI:57945"/>
        <dbReference type="ChEBI" id="CHEBI:83099"/>
        <dbReference type="ChEBI" id="CHEBI:83100"/>
        <dbReference type="EC" id="1.8.1.4"/>
    </reaction>
</comment>
<comment type="miscellaneous">
    <text evidence="16">The active site is a redox-active disulfide bond.</text>
</comment>
<dbReference type="PRINTS" id="PR00411">
    <property type="entry name" value="PNDRDTASEI"/>
</dbReference>
<evidence type="ECO:0000256" key="7">
    <source>
        <dbReference type="ARBA" id="ARBA00022827"/>
    </source>
</evidence>
<keyword evidence="14" id="KW-0547">Nucleotide-binding</keyword>
<evidence type="ECO:0000259" key="18">
    <source>
        <dbReference type="Pfam" id="PF07992"/>
    </source>
</evidence>
<keyword evidence="6 16" id="KW-0285">Flavoprotein</keyword>
<accession>Q93SW2</accession>
<evidence type="ECO:0000256" key="3">
    <source>
        <dbReference type="ARBA" id="ARBA00012608"/>
    </source>
</evidence>
<feature type="binding site" evidence="14">
    <location>
        <position position="75"/>
    </location>
    <ligand>
        <name>FAD</name>
        <dbReference type="ChEBI" id="CHEBI:57692"/>
    </ligand>
</feature>
<dbReference type="EMBL" id="AY005135">
    <property type="protein sequence ID" value="AAG12404.1"/>
    <property type="molecule type" value="Genomic_DNA"/>
</dbReference>
<evidence type="ECO:0000256" key="13">
    <source>
        <dbReference type="PIRSR" id="PIRSR000350-2"/>
    </source>
</evidence>
<dbReference type="Pfam" id="PF07992">
    <property type="entry name" value="Pyr_redox_2"/>
    <property type="match status" value="1"/>
</dbReference>
<evidence type="ECO:0000256" key="15">
    <source>
        <dbReference type="PIRSR" id="PIRSR000350-4"/>
    </source>
</evidence>
<gene>
    <name evidence="19" type="primary">dld2</name>
</gene>
<feature type="binding site" evidence="14">
    <location>
        <position position="295"/>
    </location>
    <ligand>
        <name>NAD(+)</name>
        <dbReference type="ChEBI" id="CHEBI:57540"/>
    </ligand>
</feature>
<dbReference type="InterPro" id="IPR023753">
    <property type="entry name" value="FAD/NAD-binding_dom"/>
</dbReference>
<dbReference type="InterPro" id="IPR012999">
    <property type="entry name" value="Pyr_OxRdtase_I_AS"/>
</dbReference>
<comment type="subcellular location">
    <subcellularLocation>
        <location evidence="1">Cytoplasm</location>
    </subcellularLocation>
</comment>
<sequence length="487" mass="49785">MSIAADSGGDALHTTSYVMQQADTLAAQFDVAVIGSGPGGYEAAIHAARYGLKTCIVEKAVLGGVCVNWGCIPTKALLRSAEVFDLAKNPETFGVNVGNVSFDLAQAVKRSRNVALKSSKGVAYLLKKAAVEVLAGEAVLTGGAGVMVTMPDGSVRMLGAKNIIVATGSTPRVIPGLEPDGKKIITSREALILKEVPKSMIVVGGGAIGVEMAWFYAKAGSKVTIVELMPRMLPAEEAEVSEALKRSFEKAGITVHCGAKLDNVAVSESGVSAELVVEGSAPQTLNASCLLVAVGVTGAIDGLGLDAVGVETERGFIRTDGQCRTSAPGIYAIGDVRGGMLLAHKASAEAAIAVEAIAGKSPEPLSEPLIPRCVYAQPSVASVGLTEEAAVNAGYQVAVGRSQFAASGKANAYGQLEGFVKLVFDAATGKMLGGHLIGHDAVELIGELGLACRYGVTAGGLVNTVHAHPTLSETVREAAFDALQSMG</sequence>
<feature type="binding site" evidence="14">
    <location>
        <position position="335"/>
    </location>
    <ligand>
        <name>FAD</name>
        <dbReference type="ChEBI" id="CHEBI:57692"/>
    </ligand>
</feature>
<keyword evidence="10" id="KW-1015">Disulfide bond</keyword>
<dbReference type="PANTHER" id="PTHR22912:SF217">
    <property type="entry name" value="DIHYDROLIPOYL DEHYDROGENASE"/>
    <property type="match status" value="1"/>
</dbReference>
<dbReference type="EC" id="1.8.1.4" evidence="3 16"/>
<evidence type="ECO:0000256" key="2">
    <source>
        <dbReference type="ARBA" id="ARBA00007532"/>
    </source>
</evidence>
<keyword evidence="11 16" id="KW-0676">Redox-active center</keyword>